<reference evidence="3" key="6">
    <citation type="submission" date="2022-12" db="EMBL/GenBank/DDBJ databases">
        <title>Development of a Multilocus Sequence Typing Scheme for Bacteroides fragilis Based on Whole Genome Sequencing Data and Clinical Application.</title>
        <authorList>
            <person name="Nielsen F.D."/>
            <person name="Justesen U.S."/>
        </authorList>
    </citation>
    <scope>NUCLEOTIDE SEQUENCE</scope>
    <source>
        <strain evidence="3">BF_AM_ODE_DK_2015_4</strain>
    </source>
</reference>
<dbReference type="EMBL" id="CP036546">
    <property type="protein sequence ID" value="QCQ46738.1"/>
    <property type="molecule type" value="Genomic_DNA"/>
</dbReference>
<dbReference type="PATRIC" id="fig|817.51.peg.1312"/>
<organism evidence="7 10">
    <name type="scientific">Bacteroides fragilis</name>
    <dbReference type="NCBI Taxonomy" id="817"/>
    <lineage>
        <taxon>Bacteria</taxon>
        <taxon>Pseudomonadati</taxon>
        <taxon>Bacteroidota</taxon>
        <taxon>Bacteroidia</taxon>
        <taxon>Bacteroidales</taxon>
        <taxon>Bacteroidaceae</taxon>
        <taxon>Bacteroides</taxon>
    </lineage>
</organism>
<evidence type="ECO:0000313" key="7">
    <source>
        <dbReference type="EMBL" id="RGY66807.1"/>
    </source>
</evidence>
<dbReference type="PROSITE" id="PS00028">
    <property type="entry name" value="ZINC_FINGER_C2H2_1"/>
    <property type="match status" value="1"/>
</dbReference>
<evidence type="ECO:0000313" key="3">
    <source>
        <dbReference type="EMBL" id="MCZ2687473.1"/>
    </source>
</evidence>
<reference evidence="2" key="2">
    <citation type="submission" date="2014-07" db="EMBL/GenBank/DDBJ databases">
        <title>Genetics and epidemiology of antimicrobial resistance in B. fragilis group.</title>
        <authorList>
            <person name="Sydenham T.V."/>
            <person name="Hasman H."/>
            <person name="Kemp M."/>
            <person name="Justesen U.S."/>
        </authorList>
    </citation>
    <scope>NUCLEOTIDE SEQUENCE [LARGE SCALE GENOMIC DNA]</scope>
    <source>
        <strain evidence="2">DCMOUH0018B</strain>
    </source>
</reference>
<evidence type="ECO:0000313" key="9">
    <source>
        <dbReference type="Proteomes" id="UP000036847"/>
    </source>
</evidence>
<feature type="domain" description="C2H2-type" evidence="1">
    <location>
        <begin position="52"/>
        <end position="72"/>
    </location>
</feature>
<evidence type="ECO:0000259" key="1">
    <source>
        <dbReference type="PROSITE" id="PS00028"/>
    </source>
</evidence>
<sequence>MKTPTVEMLKKGYIVIPKSLLENYFATHGQTEGRFEALIRVLMNVNYSDTECDSCGQHFICHRGESPHSLLHWASLLGWKRTQTRHFFNAMIKEGIIERLPSPNGMMRIRVNNYDLWTGKLKAYETGNSSSDRSFHLFWEKYHEMTQTAKVNIGRARREWKKLSEPERQAAIESVEEYYCHLNDTRFCKQAAMYLADKAFLNEYEM</sequence>
<dbReference type="Proteomes" id="UP000284614">
    <property type="component" value="Unassembled WGS sequence"/>
</dbReference>
<reference evidence="8 9" key="4">
    <citation type="submission" date="2019-03" db="EMBL/GenBank/DDBJ databases">
        <title>Complete genome assembly of MDR B. fragilis.</title>
        <authorList>
            <person name="Sydenham T.V."/>
            <person name="Hasman H."/>
            <person name="Justesen U.S."/>
        </authorList>
    </citation>
    <scope>NUCLEOTIDE SEQUENCE [LARGE SCALE GENOMIC DNA]</scope>
    <source>
        <strain evidence="4 8">DCMOUH0067B</strain>
        <strain evidence="5 9">DCMSKEJBY0001B</strain>
    </source>
</reference>
<proteinExistence type="predicted"/>
<evidence type="ECO:0000313" key="6">
    <source>
        <dbReference type="EMBL" id="QKH83005.1"/>
    </source>
</evidence>
<dbReference type="GeneID" id="99672348"/>
<dbReference type="EMBL" id="JMZZ02000225">
    <property type="protein sequence ID" value="KFX72725.1"/>
    <property type="molecule type" value="Genomic_DNA"/>
</dbReference>
<evidence type="ECO:0000313" key="5">
    <source>
        <dbReference type="EMBL" id="QCQ46738.1"/>
    </source>
</evidence>
<gene>
    <name evidence="7" type="ORF">DXA27_17025</name>
    <name evidence="5" type="ORF">EC80_018845</name>
    <name evidence="2" type="ORF">EE52_0220440</name>
    <name evidence="6" type="ORF">FOC69_00980</name>
    <name evidence="4" type="ORF">IA74_018600</name>
    <name evidence="3" type="ORF">O1433_08160</name>
</gene>
<dbReference type="EMBL" id="JAPTZU010000003">
    <property type="protein sequence ID" value="MCZ2687473.1"/>
    <property type="molecule type" value="Genomic_DNA"/>
</dbReference>
<dbReference type="EMBL" id="CP036553">
    <property type="protein sequence ID" value="QCQ37947.1"/>
    <property type="molecule type" value="Genomic_DNA"/>
</dbReference>
<dbReference type="Proteomes" id="UP000036847">
    <property type="component" value="Chromosome"/>
</dbReference>
<evidence type="ECO:0000313" key="11">
    <source>
        <dbReference type="Proteomes" id="UP000501467"/>
    </source>
</evidence>
<evidence type="ECO:0000313" key="10">
    <source>
        <dbReference type="Proteomes" id="UP000284614"/>
    </source>
</evidence>
<dbReference type="InterPro" id="IPR013087">
    <property type="entry name" value="Znf_C2H2_type"/>
</dbReference>
<reference evidence="2" key="1">
    <citation type="book" date="2014" name="THE 24TH EUROPEAN CONGRESS OF CLINICAL MICROBIOLOGY AND INFECTIOUS DISEASES" publisher="ECCMID 2014" city="Barcelona, Spain">
        <title>Identification of resistance genes in three multidrug-resistant Bacteroides fragilis isolates by whole genome sequencing.</title>
        <editorList>
            <person name="Unknown"/>
            <person name="A."/>
        </editorList>
        <authorList>
            <person name="Sydenham T.V."/>
            <person name="Hasman H."/>
            <person name="Wang M."/>
            <person name="Soki J."/>
            <person name="Nagy E."/>
            <person name="Justesen U.S."/>
        </authorList>
    </citation>
    <scope>NUCLEOTIDE SEQUENCE</scope>
    <source>
        <strain evidence="2">DCMOUH0018B</strain>
        <strain evidence="5">DCMSKEJBY0001B</strain>
    </source>
</reference>
<evidence type="ECO:0000313" key="8">
    <source>
        <dbReference type="Proteomes" id="UP000028294"/>
    </source>
</evidence>
<dbReference type="Proteomes" id="UP000501467">
    <property type="component" value="Chromosome"/>
</dbReference>
<name>A0A081UHK5_BACFG</name>
<evidence type="ECO:0000313" key="4">
    <source>
        <dbReference type="EMBL" id="QCQ37947.1"/>
    </source>
</evidence>
<dbReference type="EMBL" id="CP054003">
    <property type="protein sequence ID" value="QKH83005.1"/>
    <property type="molecule type" value="Genomic_DNA"/>
</dbReference>
<dbReference type="EMBL" id="QSDG01000017">
    <property type="protein sequence ID" value="RGY66807.1"/>
    <property type="molecule type" value="Genomic_DNA"/>
</dbReference>
<accession>A0A081UHK5</accession>
<protein>
    <recommendedName>
        <fullName evidence="1">C2H2-type domain-containing protein</fullName>
    </recommendedName>
</protein>
<dbReference type="Proteomes" id="UP000028294">
    <property type="component" value="Chromosome"/>
</dbReference>
<dbReference type="OrthoDB" id="1046444at2"/>
<reference evidence="7 10" key="3">
    <citation type="submission" date="2018-08" db="EMBL/GenBank/DDBJ databases">
        <title>A genome reference for cultivated species of the human gut microbiota.</title>
        <authorList>
            <person name="Zou Y."/>
            <person name="Xue W."/>
            <person name="Luo G."/>
        </authorList>
    </citation>
    <scope>NUCLEOTIDE SEQUENCE [LARGE SCALE GENOMIC DNA]</scope>
    <source>
        <strain evidence="7 10">OF01-1</strain>
    </source>
</reference>
<dbReference type="RefSeq" id="WP_005780050.1">
    <property type="nucleotide sequence ID" value="NZ_CABJEQ010000011.1"/>
</dbReference>
<dbReference type="AlphaFoldDB" id="A0A081UHK5"/>
<evidence type="ECO:0000313" key="2">
    <source>
        <dbReference type="EMBL" id="KFX72725.1"/>
    </source>
</evidence>
<reference evidence="6 11" key="5">
    <citation type="submission" date="2020-05" db="EMBL/GenBank/DDBJ databases">
        <title>FDA dAtabase for Regulatory Grade micrObial Sequences (FDA-ARGOS): Supporting development and validation of Infectious Disease Dx tests.</title>
        <authorList>
            <person name="Bojja K."/>
            <person name="Kessler A."/>
            <person name="Tallon L."/>
            <person name="Sadzewicz L."/>
            <person name="Zhao X."/>
            <person name="Vavikolanu K."/>
            <person name="Mehta A."/>
            <person name="Aluvathingal J."/>
            <person name="Nadendla S."/>
            <person name="Myers T."/>
            <person name="Yan Y."/>
            <person name="Sichtig H."/>
        </authorList>
    </citation>
    <scope>NUCLEOTIDE SEQUENCE [LARGE SCALE GENOMIC DNA]</scope>
    <source>
        <strain evidence="6 11">FDAARGOS_763</strain>
    </source>
</reference>
<dbReference type="Proteomes" id="UP001079672">
    <property type="component" value="Unassembled WGS sequence"/>
</dbReference>